<dbReference type="InterPro" id="IPR005225">
    <property type="entry name" value="Small_GTP-bd"/>
</dbReference>
<dbReference type="UniPathway" id="UPA00140">
    <property type="reaction ID" value="UER00204"/>
</dbReference>
<keyword evidence="13 15" id="KW-0418">Kinase</keyword>
<evidence type="ECO:0000256" key="5">
    <source>
        <dbReference type="ARBA" id="ARBA00022679"/>
    </source>
</evidence>
<comment type="similarity">
    <text evidence="4">In the N-terminal section; belongs to the TRAFAC class translation factor GTPase superfamily. Classic translation factor GTPase family. CysN/NodQ subfamily.</text>
</comment>
<dbReference type="NCBIfam" id="TIGR00231">
    <property type="entry name" value="small_GTP"/>
    <property type="match status" value="1"/>
</dbReference>
<keyword evidence="7 12" id="KW-0547">Nucleotide-binding</keyword>
<dbReference type="NCBIfam" id="TIGR00455">
    <property type="entry name" value="apsK"/>
    <property type="match status" value="1"/>
</dbReference>
<evidence type="ECO:0000256" key="12">
    <source>
        <dbReference type="HAMAP-Rule" id="MF_00062"/>
    </source>
</evidence>
<dbReference type="PROSITE" id="PS51722">
    <property type="entry name" value="G_TR_2"/>
    <property type="match status" value="1"/>
</dbReference>
<dbReference type="InterPro" id="IPR041757">
    <property type="entry name" value="CysN_GTP-bd"/>
</dbReference>
<keyword evidence="9 12" id="KW-0342">GTP-binding</keyword>
<comment type="pathway">
    <text evidence="12">Sulfur metabolism; hydrogen sulfide biosynthesis; sulfite from sulfate: step 1/3.</text>
</comment>
<evidence type="ECO:0000256" key="7">
    <source>
        <dbReference type="ARBA" id="ARBA00022741"/>
    </source>
</evidence>
<proteinExistence type="inferred from homology"/>
<comment type="similarity">
    <text evidence="12">Belongs to the TRAFAC class translation factor GTPase superfamily. Classic translation factor GTPase family. CysN/NodQ subfamily.</text>
</comment>
<dbReference type="Pfam" id="PF01583">
    <property type="entry name" value="APS_kinase"/>
    <property type="match status" value="1"/>
</dbReference>
<protein>
    <recommendedName>
        <fullName evidence="12 13">Multifunctional fusion protein</fullName>
    </recommendedName>
    <domain>
        <recommendedName>
            <fullName evidence="12">Sulfate adenylyltransferase subunit 1</fullName>
            <ecNumber evidence="12">2.7.7.4</ecNumber>
        </recommendedName>
        <alternativeName>
            <fullName evidence="12">ATP-sulfurylase large subunit</fullName>
        </alternativeName>
        <alternativeName>
            <fullName evidence="12">Sulfate adenylate transferase</fullName>
            <shortName evidence="12">SAT</shortName>
        </alternativeName>
    </domain>
    <domain>
        <recommendedName>
            <fullName evidence="13">Adenylyl-sulfate kinase</fullName>
            <ecNumber evidence="13">2.7.1.25</ecNumber>
        </recommendedName>
        <alternativeName>
            <fullName evidence="13">APS kinase</fullName>
        </alternativeName>
        <alternativeName>
            <fullName evidence="13">ATP adenosine-5'-phosphosulfate 3'-phosphotransferase</fullName>
        </alternativeName>
        <alternativeName>
            <fullName evidence="13">Adenosine-5'-phosphosulfate kinase</fullName>
        </alternativeName>
    </domain>
</protein>
<dbReference type="HAMAP" id="MF_00065">
    <property type="entry name" value="Adenylyl_sulf_kinase"/>
    <property type="match status" value="1"/>
</dbReference>
<comment type="catalytic activity">
    <reaction evidence="1 13">
        <text>adenosine 5'-phosphosulfate + ATP = 3'-phosphoadenylyl sulfate + ADP + H(+)</text>
        <dbReference type="Rhea" id="RHEA:24152"/>
        <dbReference type="ChEBI" id="CHEBI:15378"/>
        <dbReference type="ChEBI" id="CHEBI:30616"/>
        <dbReference type="ChEBI" id="CHEBI:58243"/>
        <dbReference type="ChEBI" id="CHEBI:58339"/>
        <dbReference type="ChEBI" id="CHEBI:456216"/>
        <dbReference type="EC" id="2.7.1.25"/>
    </reaction>
</comment>
<dbReference type="PRINTS" id="PR00315">
    <property type="entry name" value="ELONGATNFCT"/>
</dbReference>
<dbReference type="CDD" id="cd04166">
    <property type="entry name" value="CysN_ATPS"/>
    <property type="match status" value="1"/>
</dbReference>
<dbReference type="FunFam" id="3.40.50.300:FF:000119">
    <property type="entry name" value="Sulfate adenylyltransferase subunit 1"/>
    <property type="match status" value="1"/>
</dbReference>
<evidence type="ECO:0000256" key="9">
    <source>
        <dbReference type="ARBA" id="ARBA00023134"/>
    </source>
</evidence>
<dbReference type="InterPro" id="IPR044138">
    <property type="entry name" value="CysN_II"/>
</dbReference>
<dbReference type="Pfam" id="PF00009">
    <property type="entry name" value="GTP_EFTU"/>
    <property type="match status" value="1"/>
</dbReference>
<comment type="pathway">
    <text evidence="13">Sulfur metabolism; hydrogen sulfide biosynthesis; sulfite from sulfate: step 2/3.</text>
</comment>
<comment type="catalytic activity">
    <reaction evidence="11 12">
        <text>sulfate + ATP + H(+) = adenosine 5'-phosphosulfate + diphosphate</text>
        <dbReference type="Rhea" id="RHEA:18133"/>
        <dbReference type="ChEBI" id="CHEBI:15378"/>
        <dbReference type="ChEBI" id="CHEBI:16189"/>
        <dbReference type="ChEBI" id="CHEBI:30616"/>
        <dbReference type="ChEBI" id="CHEBI:33019"/>
        <dbReference type="ChEBI" id="CHEBI:58243"/>
        <dbReference type="EC" id="2.7.7.4"/>
    </reaction>
</comment>
<dbReference type="InterPro" id="IPR031157">
    <property type="entry name" value="G_TR_CS"/>
</dbReference>
<comment type="similarity">
    <text evidence="13">Belongs to the APS kinase family.</text>
</comment>
<keyword evidence="8 12" id="KW-0067">ATP-binding</keyword>
<dbReference type="NCBIfam" id="NF003013">
    <property type="entry name" value="PRK03846.1"/>
    <property type="match status" value="1"/>
</dbReference>
<dbReference type="GO" id="GO:0070814">
    <property type="term" value="P:hydrogen sulfide biosynthetic process"/>
    <property type="evidence" value="ECO:0007669"/>
    <property type="project" value="UniProtKB-UniRule"/>
</dbReference>
<dbReference type="Gene3D" id="2.40.30.10">
    <property type="entry name" value="Translation factors"/>
    <property type="match status" value="2"/>
</dbReference>
<dbReference type="CDD" id="cd02027">
    <property type="entry name" value="APSK"/>
    <property type="match status" value="1"/>
</dbReference>
<dbReference type="GO" id="GO:0004781">
    <property type="term" value="F:sulfate adenylyltransferase (ATP) activity"/>
    <property type="evidence" value="ECO:0007669"/>
    <property type="project" value="UniProtKB-UniRule"/>
</dbReference>
<dbReference type="EMBL" id="BJOU01000001">
    <property type="protein sequence ID" value="GED96839.1"/>
    <property type="molecule type" value="Genomic_DNA"/>
</dbReference>
<dbReference type="InterPro" id="IPR059117">
    <property type="entry name" value="APS_kinase_dom"/>
</dbReference>
<dbReference type="InterPro" id="IPR002891">
    <property type="entry name" value="APS"/>
</dbReference>
<keyword evidence="5 12" id="KW-0808">Transferase</keyword>
<dbReference type="AlphaFoldDB" id="A0A7I9UV30"/>
<dbReference type="Proteomes" id="UP000444980">
    <property type="component" value="Unassembled WGS sequence"/>
</dbReference>
<comment type="function">
    <text evidence="13">Catalyzes the synthesis of activated sulfate.</text>
</comment>
<dbReference type="SUPFAM" id="SSF50465">
    <property type="entry name" value="EF-Tu/eEF-1alpha/eIF2-gamma C-terminal domain"/>
    <property type="match status" value="1"/>
</dbReference>
<dbReference type="InterPro" id="IPR050100">
    <property type="entry name" value="TRAFAC_GTPase_members"/>
</dbReference>
<dbReference type="GO" id="GO:0005525">
    <property type="term" value="F:GTP binding"/>
    <property type="evidence" value="ECO:0007669"/>
    <property type="project" value="UniProtKB-UniRule"/>
</dbReference>
<name>A0A7I9UV30_9ACTN</name>
<dbReference type="SUPFAM" id="SSF50447">
    <property type="entry name" value="Translation proteins"/>
    <property type="match status" value="1"/>
</dbReference>
<evidence type="ECO:0000259" key="14">
    <source>
        <dbReference type="PROSITE" id="PS51722"/>
    </source>
</evidence>
<comment type="function">
    <text evidence="2">APS kinase catalyzes the synthesis of activated sulfate.</text>
</comment>
<dbReference type="CDD" id="cd03695">
    <property type="entry name" value="CysN_NodQ_II"/>
    <property type="match status" value="1"/>
</dbReference>
<dbReference type="PROSITE" id="PS00301">
    <property type="entry name" value="G_TR_1"/>
    <property type="match status" value="1"/>
</dbReference>
<dbReference type="InterPro" id="IPR000795">
    <property type="entry name" value="T_Tr_GTP-bd_dom"/>
</dbReference>
<dbReference type="NCBIfam" id="NF004035">
    <property type="entry name" value="PRK05506.1"/>
    <property type="match status" value="1"/>
</dbReference>
<dbReference type="InterPro" id="IPR009001">
    <property type="entry name" value="Transl_elong_EF1A/Init_IF2_C"/>
</dbReference>
<dbReference type="Gene3D" id="3.40.50.300">
    <property type="entry name" value="P-loop containing nucleotide triphosphate hydrolases"/>
    <property type="match status" value="2"/>
</dbReference>
<dbReference type="OrthoDB" id="9804504at2"/>
<feature type="domain" description="Tr-type G" evidence="14">
    <location>
        <begin position="9"/>
        <end position="222"/>
    </location>
</feature>
<dbReference type="GO" id="GO:0003924">
    <property type="term" value="F:GTPase activity"/>
    <property type="evidence" value="ECO:0007669"/>
    <property type="project" value="InterPro"/>
</dbReference>
<dbReference type="GO" id="GO:0005524">
    <property type="term" value="F:ATP binding"/>
    <property type="evidence" value="ECO:0007669"/>
    <property type="project" value="UniProtKB-UniRule"/>
</dbReference>
<dbReference type="CDD" id="cd04095">
    <property type="entry name" value="CysN_NoDQ_III"/>
    <property type="match status" value="1"/>
</dbReference>
<comment type="subunit">
    <text evidence="12">Heterodimer composed of CysD, the smaller subunit, and CysN.</text>
</comment>
<feature type="binding site" evidence="12">
    <location>
        <begin position="18"/>
        <end position="25"/>
    </location>
    <ligand>
        <name>GTP</name>
        <dbReference type="ChEBI" id="CHEBI:37565"/>
    </ligand>
</feature>
<evidence type="ECO:0000256" key="10">
    <source>
        <dbReference type="ARBA" id="ARBA00023268"/>
    </source>
</evidence>
<evidence type="ECO:0000313" key="16">
    <source>
        <dbReference type="Proteomes" id="UP000444980"/>
    </source>
</evidence>
<accession>A0A7I9UV30</accession>
<evidence type="ECO:0000256" key="11">
    <source>
        <dbReference type="ARBA" id="ARBA00049370"/>
    </source>
</evidence>
<evidence type="ECO:0000313" key="15">
    <source>
        <dbReference type="EMBL" id="GED96839.1"/>
    </source>
</evidence>
<dbReference type="NCBIfam" id="TIGR02034">
    <property type="entry name" value="CysN"/>
    <property type="match status" value="1"/>
</dbReference>
<evidence type="ECO:0000256" key="2">
    <source>
        <dbReference type="ARBA" id="ARBA00002357"/>
    </source>
</evidence>
<evidence type="ECO:0000256" key="1">
    <source>
        <dbReference type="ARBA" id="ARBA00001823"/>
    </source>
</evidence>
<dbReference type="InterPro" id="IPR027417">
    <property type="entry name" value="P-loop_NTPase"/>
</dbReference>
<dbReference type="GO" id="GO:0004020">
    <property type="term" value="F:adenylylsulfate kinase activity"/>
    <property type="evidence" value="ECO:0007669"/>
    <property type="project" value="UniProtKB-UniRule"/>
</dbReference>
<evidence type="ECO:0000256" key="4">
    <source>
        <dbReference type="ARBA" id="ARBA00007237"/>
    </source>
</evidence>
<keyword evidence="6 12" id="KW-0548">Nucleotidyltransferase</keyword>
<dbReference type="EC" id="2.7.1.25" evidence="13"/>
<dbReference type="InterPro" id="IPR011779">
    <property type="entry name" value="SO4_adenylTrfase_lsu"/>
</dbReference>
<feature type="binding site" evidence="13">
    <location>
        <begin position="455"/>
        <end position="462"/>
    </location>
    <ligand>
        <name>ATP</name>
        <dbReference type="ChEBI" id="CHEBI:30616"/>
    </ligand>
</feature>
<evidence type="ECO:0000256" key="6">
    <source>
        <dbReference type="ARBA" id="ARBA00022695"/>
    </source>
</evidence>
<comment type="similarity">
    <text evidence="3">In the C-terminal section; belongs to the APS kinase family.</text>
</comment>
<feature type="binding site" evidence="12">
    <location>
        <begin position="150"/>
        <end position="153"/>
    </location>
    <ligand>
        <name>GTP</name>
        <dbReference type="ChEBI" id="CHEBI:37565"/>
    </ligand>
</feature>
<evidence type="ECO:0000256" key="13">
    <source>
        <dbReference type="HAMAP-Rule" id="MF_00065"/>
    </source>
</evidence>
<gene>
    <name evidence="13 15" type="primary">cysC</name>
    <name evidence="12" type="synonym">cysN</name>
    <name evidence="15" type="ORF">nbrc107697_08780</name>
</gene>
<dbReference type="GO" id="GO:0000103">
    <property type="term" value="P:sulfate assimilation"/>
    <property type="evidence" value="ECO:0007669"/>
    <property type="project" value="UniProtKB-UniRule"/>
</dbReference>
<evidence type="ECO:0000256" key="3">
    <source>
        <dbReference type="ARBA" id="ARBA00005438"/>
    </source>
</evidence>
<dbReference type="EC" id="2.7.7.4" evidence="12"/>
<dbReference type="RefSeq" id="WP_161926259.1">
    <property type="nucleotide sequence ID" value="NZ_BJOU01000001.1"/>
</dbReference>
<organism evidence="15 16">
    <name type="scientific">Gordonia crocea</name>
    <dbReference type="NCBI Taxonomy" id="589162"/>
    <lineage>
        <taxon>Bacteria</taxon>
        <taxon>Bacillati</taxon>
        <taxon>Actinomycetota</taxon>
        <taxon>Actinomycetes</taxon>
        <taxon>Mycobacteriales</taxon>
        <taxon>Gordoniaceae</taxon>
        <taxon>Gordonia</taxon>
    </lineage>
</organism>
<comment type="caution">
    <text evidence="15">The sequence shown here is derived from an EMBL/GenBank/DDBJ whole genome shotgun (WGS) entry which is preliminary data.</text>
</comment>
<dbReference type="InterPro" id="IPR054696">
    <property type="entry name" value="GTP-eEF1A_C"/>
</dbReference>
<reference evidence="16" key="1">
    <citation type="submission" date="2019-06" db="EMBL/GenBank/DDBJ databases">
        <title>Gordonia isolated from sludge of a wastewater treatment plant.</title>
        <authorList>
            <person name="Tamura T."/>
            <person name="Aoyama K."/>
            <person name="Kang Y."/>
            <person name="Saito S."/>
            <person name="Akiyama N."/>
            <person name="Yazawa K."/>
            <person name="Gonoi T."/>
            <person name="Mikami Y."/>
        </authorList>
    </citation>
    <scope>NUCLEOTIDE SEQUENCE [LARGE SCALE GENOMIC DNA]</scope>
    <source>
        <strain evidence="16">NBRC 107697</strain>
    </source>
</reference>
<dbReference type="InterPro" id="IPR044139">
    <property type="entry name" value="CysN_NoDQ_III"/>
</dbReference>
<keyword evidence="10" id="KW-0511">Multifunctional enzyme</keyword>
<dbReference type="SUPFAM" id="SSF52540">
    <property type="entry name" value="P-loop containing nucleoside triphosphate hydrolases"/>
    <property type="match status" value="2"/>
</dbReference>
<feature type="active site" description="Phosphoserine intermediate" evidence="13">
    <location>
        <position position="529"/>
    </location>
</feature>
<keyword evidence="13" id="KW-0597">Phosphoprotein</keyword>
<dbReference type="InterPro" id="IPR009000">
    <property type="entry name" value="Transl_B-barrel_sf"/>
</dbReference>
<dbReference type="HAMAP" id="MF_00062">
    <property type="entry name" value="Sulf_adenylyltr_sub1"/>
    <property type="match status" value="1"/>
</dbReference>
<feature type="binding site" evidence="12">
    <location>
        <begin position="95"/>
        <end position="99"/>
    </location>
    <ligand>
        <name>GTP</name>
        <dbReference type="ChEBI" id="CHEBI:37565"/>
    </ligand>
</feature>
<dbReference type="PANTHER" id="PTHR23115">
    <property type="entry name" value="TRANSLATION FACTOR"/>
    <property type="match status" value="1"/>
</dbReference>
<comment type="function">
    <text evidence="12">With CysD forms the ATP sulfurylase (ATPS) that catalyzes the adenylation of sulfate producing adenosine 5'-phosphosulfate (APS) and diphosphate, the first enzymatic step in sulfur assimilation pathway. APS synthesis involves the formation of a high-energy phosphoric-sulfuric acid anhydride bond driven by GTP hydrolysis by CysN coupled to ATP hydrolysis by CysD.</text>
</comment>
<evidence type="ECO:0000256" key="8">
    <source>
        <dbReference type="ARBA" id="ARBA00022840"/>
    </source>
</evidence>
<sequence>MAGEDRDRSELLRLATAGSVDDGKSTLIGRLLFDSKSIFTDQLEAIERTSAQRGTEFTDLALLTDGLRAEREQGITIDVAYRYFATPRRKFIIADTPGHVQYTRNMVTGASTADLAIILIDARKGVLEQTRRHAFLSSLLGIPHLTICVNKMDLVEWSQARFDEIREEFIDFAAKLNVTDLTFIPISALAGDNVVTRSANMGWYTGRPLLDHLEEVYIASDRNLIDARLPVQYVVRPQDREGSDHRAYAGTVAGGRFSVGDEVVVLPSGFTSTVTSLWAPGGRKVDEAFAGMAVTAELADEIDIVRGDMLARPNNRPHVGRDLDALVCWFAEDIDLEPGRRYILQGATSSTRAEVSELNYRLDVNTLHRDEDADRLSLNEIGRMWLHLREPMMFDPYVRNRETGSFILVDEATNRTVAAGMITGPHTHNANIVWQTTKVGRDQRADLGATLWMTGLSGSGKSSLAIELERRLVAQGRPAYILDGDNLRHGLNADLGFTAVDRTENIRRTAQVAALFADAGIVVIVSLISPFAADRAYAREVHQDQALEFHEIFVDTPLADCEHRDPKGLYAKARSGEIPDFTGISSPYERPLNAEIVVKPADGPAGDVAEAILRDLGL</sequence>
<keyword evidence="16" id="KW-1185">Reference proteome</keyword>
<dbReference type="Pfam" id="PF22594">
    <property type="entry name" value="GTP-eEF1A_C"/>
    <property type="match status" value="1"/>
</dbReference>